<protein>
    <submittedName>
        <fullName evidence="1">Uncharacterized protein</fullName>
    </submittedName>
</protein>
<dbReference type="Proteomes" id="UP001497516">
    <property type="component" value="Chromosome 1"/>
</dbReference>
<dbReference type="AlphaFoldDB" id="A0AAV2CKL9"/>
<evidence type="ECO:0000313" key="2">
    <source>
        <dbReference type="Proteomes" id="UP001497516"/>
    </source>
</evidence>
<organism evidence="1 2">
    <name type="scientific">Linum trigynum</name>
    <dbReference type="NCBI Taxonomy" id="586398"/>
    <lineage>
        <taxon>Eukaryota</taxon>
        <taxon>Viridiplantae</taxon>
        <taxon>Streptophyta</taxon>
        <taxon>Embryophyta</taxon>
        <taxon>Tracheophyta</taxon>
        <taxon>Spermatophyta</taxon>
        <taxon>Magnoliopsida</taxon>
        <taxon>eudicotyledons</taxon>
        <taxon>Gunneridae</taxon>
        <taxon>Pentapetalae</taxon>
        <taxon>rosids</taxon>
        <taxon>fabids</taxon>
        <taxon>Malpighiales</taxon>
        <taxon>Linaceae</taxon>
        <taxon>Linum</taxon>
    </lineage>
</organism>
<name>A0AAV2CKL9_9ROSI</name>
<gene>
    <name evidence="1" type="ORF">LTRI10_LOCUS4259</name>
</gene>
<sequence>MVRSGRDFFFLLILSGVWGKIRGRKSKSDRDFRKKMDMHRLSPLLRPTPPSLRLPFHIGFPGTIVVAIVFPDTIAVASVLPASTIESTAIKPPSRSDRTSSLSLFHSRRRYHSPGTLFSRFADSPTVRMHV</sequence>
<evidence type="ECO:0000313" key="1">
    <source>
        <dbReference type="EMBL" id="CAL1356564.1"/>
    </source>
</evidence>
<dbReference type="EMBL" id="OZ034813">
    <property type="protein sequence ID" value="CAL1356564.1"/>
    <property type="molecule type" value="Genomic_DNA"/>
</dbReference>
<keyword evidence="2" id="KW-1185">Reference proteome</keyword>
<proteinExistence type="predicted"/>
<reference evidence="1 2" key="1">
    <citation type="submission" date="2024-04" db="EMBL/GenBank/DDBJ databases">
        <authorList>
            <person name="Fracassetti M."/>
        </authorList>
    </citation>
    <scope>NUCLEOTIDE SEQUENCE [LARGE SCALE GENOMIC DNA]</scope>
</reference>
<accession>A0AAV2CKL9</accession>